<gene>
    <name evidence="1" type="ORF">SAMN04488522_105484</name>
</gene>
<dbReference type="RefSeq" id="WP_073235279.1">
    <property type="nucleotide sequence ID" value="NZ_FQUQ01000005.1"/>
</dbReference>
<name>A0A1M5JRL8_9SPHI</name>
<organism evidence="1 2">
    <name type="scientific">Pedobacter caeni</name>
    <dbReference type="NCBI Taxonomy" id="288992"/>
    <lineage>
        <taxon>Bacteria</taxon>
        <taxon>Pseudomonadati</taxon>
        <taxon>Bacteroidota</taxon>
        <taxon>Sphingobacteriia</taxon>
        <taxon>Sphingobacteriales</taxon>
        <taxon>Sphingobacteriaceae</taxon>
        <taxon>Pedobacter</taxon>
    </lineage>
</organism>
<sequence length="182" mass="21330">MKEQFALCIPFDNNLKGRMGGNPPILIEELIPDNYRFYATITHPEKDNMMLSILIHEDFDTLLENNIYPLIEVKVKEHEYSEAGNNTDKRILSLGLSSISNYGNKQESEFLFIKVGGEPRLIQLKKYYYEELEKDNYSFFLQIEEEGYRDTLDIDYVFSYGALYLYKHNSTGEVIAGFWQYS</sequence>
<accession>A0A1M5JRL8</accession>
<evidence type="ECO:0000313" key="2">
    <source>
        <dbReference type="Proteomes" id="UP000184287"/>
    </source>
</evidence>
<dbReference type="Proteomes" id="UP000184287">
    <property type="component" value="Unassembled WGS sequence"/>
</dbReference>
<dbReference type="AlphaFoldDB" id="A0A1M5JRL8"/>
<reference evidence="2" key="1">
    <citation type="submission" date="2016-11" db="EMBL/GenBank/DDBJ databases">
        <authorList>
            <person name="Varghese N."/>
            <person name="Submissions S."/>
        </authorList>
    </citation>
    <scope>NUCLEOTIDE SEQUENCE [LARGE SCALE GENOMIC DNA]</scope>
    <source>
        <strain evidence="2">DSM 16990</strain>
    </source>
</reference>
<evidence type="ECO:0000313" key="1">
    <source>
        <dbReference type="EMBL" id="SHG43207.1"/>
    </source>
</evidence>
<dbReference type="OrthoDB" id="1029961at2"/>
<evidence type="ECO:0008006" key="3">
    <source>
        <dbReference type="Google" id="ProtNLM"/>
    </source>
</evidence>
<protein>
    <recommendedName>
        <fullName evidence="3">DUF1963 domain-containing protein</fullName>
    </recommendedName>
</protein>
<proteinExistence type="predicted"/>
<keyword evidence="2" id="KW-1185">Reference proteome</keyword>
<dbReference type="EMBL" id="FQUQ01000005">
    <property type="protein sequence ID" value="SHG43207.1"/>
    <property type="molecule type" value="Genomic_DNA"/>
</dbReference>
<dbReference type="STRING" id="288992.SAMN04488522_105484"/>